<gene>
    <name evidence="7 9" type="primary">mltG</name>
    <name evidence="9" type="ORF">WMO24_14960</name>
</gene>
<feature type="region of interest" description="Disordered" evidence="8">
    <location>
        <begin position="72"/>
        <end position="118"/>
    </location>
</feature>
<feature type="compositionally biased region" description="Acidic residues" evidence="8">
    <location>
        <begin position="101"/>
        <end position="111"/>
    </location>
</feature>
<dbReference type="EMBL" id="JBBMFA010000113">
    <property type="protein sequence ID" value="MEQ2521715.1"/>
    <property type="molecule type" value="Genomic_DNA"/>
</dbReference>
<dbReference type="EC" id="4.2.2.29" evidence="7"/>
<evidence type="ECO:0000256" key="1">
    <source>
        <dbReference type="ARBA" id="ARBA00022475"/>
    </source>
</evidence>
<evidence type="ECO:0000256" key="3">
    <source>
        <dbReference type="ARBA" id="ARBA00022989"/>
    </source>
</evidence>
<dbReference type="Gene3D" id="3.30.1490.480">
    <property type="entry name" value="Endolytic murein transglycosylase"/>
    <property type="match status" value="1"/>
</dbReference>
<name>A0ABV1GIS1_9FIRM</name>
<dbReference type="RefSeq" id="WP_349217185.1">
    <property type="nucleotide sequence ID" value="NZ_JBBMFA010000113.1"/>
</dbReference>
<comment type="function">
    <text evidence="7">Functions as a peptidoglycan terminase that cleaves nascent peptidoglycan strands endolytically to terminate their elongation.</text>
</comment>
<keyword evidence="3 7" id="KW-1133">Transmembrane helix</keyword>
<keyword evidence="2 7" id="KW-0812">Transmembrane</keyword>
<keyword evidence="1 7" id="KW-1003">Cell membrane</keyword>
<sequence>MDEKRLSPKEQEYVEKLAQVYIALAQLPAEQQKEYAEKIQELRHRLDRLTPEQKQAYDEKLYELAQQVRAKGKVSQASSEPKKEPLQPEPQVQEQWQTQEDSPEEPEEYEDEPPKKKKKKGRGCFIVLLLLLVIIFAAIGLGGTLVLRELNGSRGQVIEKATVEVEQGAGPLTIGQALEEAGIIQSAQIFRLYVKLEGVAPALQYGSFELSSDMTYDEILEVLQQPQDNRDTVRVTFPEGIPAVQFAQRMEEAGLCTAEEFLDVANNGDFSQFTFWNKRDENPNQFMACEGYLFPDTYDFFVGDDVYNMVAKIYGEFDKKFTEEMYQKVDEMGFTLSEFVTLASIVQEEAGGAEHQADVAAVFMNRLAENSPVPRLESNCASYIKNDNDNNYINNTIAPYYGGWDNIPQNIIDNYDTYNVAGLPAGPISNPGLEAMTNTLKYAESPYYGDYYFFVTDTLGNYYFNKTAEEHQAQVDKQKAEGTMPG</sequence>
<keyword evidence="4 7" id="KW-0472">Membrane</keyword>
<comment type="catalytic activity">
    <reaction evidence="7">
        <text>a peptidoglycan chain = a peptidoglycan chain with N-acetyl-1,6-anhydromuramyl-[peptide] at the reducing end + a peptidoglycan chain with N-acetylglucosamine at the non-reducing end.</text>
        <dbReference type="EC" id="4.2.2.29"/>
    </reaction>
</comment>
<keyword evidence="5 7" id="KW-0456">Lyase</keyword>
<evidence type="ECO:0000256" key="7">
    <source>
        <dbReference type="HAMAP-Rule" id="MF_02065"/>
    </source>
</evidence>
<dbReference type="NCBIfam" id="TIGR00247">
    <property type="entry name" value="endolytic transglycosylase MltG"/>
    <property type="match status" value="1"/>
</dbReference>
<dbReference type="HAMAP" id="MF_02065">
    <property type="entry name" value="MltG"/>
    <property type="match status" value="1"/>
</dbReference>
<evidence type="ECO:0000256" key="5">
    <source>
        <dbReference type="ARBA" id="ARBA00023239"/>
    </source>
</evidence>
<feature type="compositionally biased region" description="Low complexity" evidence="8">
    <location>
        <begin position="89"/>
        <end position="100"/>
    </location>
</feature>
<evidence type="ECO:0000313" key="9">
    <source>
        <dbReference type="EMBL" id="MEQ2521715.1"/>
    </source>
</evidence>
<keyword evidence="10" id="KW-1185">Reference proteome</keyword>
<dbReference type="Pfam" id="PF02618">
    <property type="entry name" value="YceG"/>
    <property type="match status" value="1"/>
</dbReference>
<comment type="similarity">
    <text evidence="7">Belongs to the transglycosylase MltG family.</text>
</comment>
<feature type="site" description="Important for catalytic activity" evidence="7">
    <location>
        <position position="349"/>
    </location>
</feature>
<feature type="transmembrane region" description="Helical" evidence="7">
    <location>
        <begin position="125"/>
        <end position="147"/>
    </location>
</feature>
<proteinExistence type="inferred from homology"/>
<protein>
    <recommendedName>
        <fullName evidence="7">Endolytic murein transglycosylase</fullName>
        <ecNumber evidence="7">4.2.2.29</ecNumber>
    </recommendedName>
    <alternativeName>
        <fullName evidence="7">Peptidoglycan lytic transglycosylase</fullName>
    </alternativeName>
    <alternativeName>
        <fullName evidence="7">Peptidoglycan polymerization terminase</fullName>
    </alternativeName>
</protein>
<keyword evidence="6 7" id="KW-0961">Cell wall biogenesis/degradation</keyword>
<evidence type="ECO:0000256" key="8">
    <source>
        <dbReference type="SAM" id="MobiDB-lite"/>
    </source>
</evidence>
<dbReference type="PANTHER" id="PTHR30518:SF2">
    <property type="entry name" value="ENDOLYTIC MUREIN TRANSGLYCOSYLASE"/>
    <property type="match status" value="1"/>
</dbReference>
<dbReference type="InterPro" id="IPR003770">
    <property type="entry name" value="MLTG-like"/>
</dbReference>
<accession>A0ABV1GIS1</accession>
<evidence type="ECO:0000256" key="6">
    <source>
        <dbReference type="ARBA" id="ARBA00023316"/>
    </source>
</evidence>
<comment type="subcellular location">
    <subcellularLocation>
        <location evidence="7">Cell membrane</location>
        <topology evidence="7">Single-pass membrane protein</topology>
    </subcellularLocation>
</comment>
<reference evidence="9 10" key="1">
    <citation type="submission" date="2024-03" db="EMBL/GenBank/DDBJ databases">
        <title>Human intestinal bacterial collection.</title>
        <authorList>
            <person name="Pauvert C."/>
            <person name="Hitch T.C.A."/>
            <person name="Clavel T."/>
        </authorList>
    </citation>
    <scope>NUCLEOTIDE SEQUENCE [LARGE SCALE GENOMIC DNA]</scope>
    <source>
        <strain evidence="9 10">CLA-JM-H11</strain>
    </source>
</reference>
<comment type="caution">
    <text evidence="9">The sequence shown here is derived from an EMBL/GenBank/DDBJ whole genome shotgun (WGS) entry which is preliminary data.</text>
</comment>
<dbReference type="Proteomes" id="UP001477672">
    <property type="component" value="Unassembled WGS sequence"/>
</dbReference>
<evidence type="ECO:0000256" key="4">
    <source>
        <dbReference type="ARBA" id="ARBA00023136"/>
    </source>
</evidence>
<evidence type="ECO:0000313" key="10">
    <source>
        <dbReference type="Proteomes" id="UP001477672"/>
    </source>
</evidence>
<dbReference type="PANTHER" id="PTHR30518">
    <property type="entry name" value="ENDOLYTIC MUREIN TRANSGLYCOSYLASE"/>
    <property type="match status" value="1"/>
</dbReference>
<organism evidence="9 10">
    <name type="scientific">Ruthenibacterium intestinale</name>
    <dbReference type="NCBI Taxonomy" id="3133163"/>
    <lineage>
        <taxon>Bacteria</taxon>
        <taxon>Bacillati</taxon>
        <taxon>Bacillota</taxon>
        <taxon>Clostridia</taxon>
        <taxon>Eubacteriales</taxon>
        <taxon>Oscillospiraceae</taxon>
        <taxon>Ruthenibacterium</taxon>
    </lineage>
</organism>
<evidence type="ECO:0000256" key="2">
    <source>
        <dbReference type="ARBA" id="ARBA00022692"/>
    </source>
</evidence>